<dbReference type="AlphaFoldDB" id="A0A090KUC3"/>
<name>A0A090KUC3_9BACI</name>
<dbReference type="PANTHER" id="PTHR41260:SF1">
    <property type="entry name" value="PROTEIN ECSC"/>
    <property type="match status" value="1"/>
</dbReference>
<sequence>MGLSDYELKLYRELQNWEETFFVEETNDFERMYDYWLEESIELIPDELRERFFNNLDQWLFYVQNAIQQSQNVNEKIELILTQAQIHNNQIQTVADLKLLPIEQLNHFANQQISNHQLLSLFQGGMSGSGHTLLLGADLPLMLTINLRAVQLIGSTYGYDMRYPFEMMIALKVFYCATLPKRFQKMFWQELMEEVTDASIPFLYEGNEKITDASWLTRPLSQILKGWFIYLFNKKKETSNSLFSIVFSAGVNYAITKKVVSFAKRFYQYRLLQEKLDNH</sequence>
<dbReference type="EMBL" id="CCRF01000068">
    <property type="protein sequence ID" value="CEE02299.1"/>
    <property type="molecule type" value="Genomic_DNA"/>
</dbReference>
<dbReference type="RefSeq" id="WP_034771677.1">
    <property type="nucleotide sequence ID" value="NZ_CCRF01000068.1"/>
</dbReference>
<dbReference type="Pfam" id="PF12787">
    <property type="entry name" value="EcsC"/>
    <property type="match status" value="1"/>
</dbReference>
<organism evidence="1 2">
    <name type="scientific">Caldibacillus thermoamylovorans</name>
    <dbReference type="NCBI Taxonomy" id="35841"/>
    <lineage>
        <taxon>Bacteria</taxon>
        <taxon>Bacillati</taxon>
        <taxon>Bacillota</taxon>
        <taxon>Bacilli</taxon>
        <taxon>Bacillales</taxon>
        <taxon>Bacillaceae</taxon>
        <taxon>Caldibacillus</taxon>
    </lineage>
</organism>
<evidence type="ECO:0008006" key="3">
    <source>
        <dbReference type="Google" id="ProtNLM"/>
    </source>
</evidence>
<protein>
    <recommendedName>
        <fullName evidence="3">ABC transporter substrate-binding protein</fullName>
    </recommendedName>
</protein>
<evidence type="ECO:0000313" key="1">
    <source>
        <dbReference type="EMBL" id="CEE02299.1"/>
    </source>
</evidence>
<reference evidence="1 2" key="1">
    <citation type="submission" date="2014-07" db="EMBL/GenBank/DDBJ databases">
        <authorList>
            <person name="Wibberg Daniel"/>
        </authorList>
    </citation>
    <scope>NUCLEOTIDE SEQUENCE [LARGE SCALE GENOMIC DNA]</scope>
</reference>
<dbReference type="PANTHER" id="PTHR41260">
    <property type="entry name" value="PROTEIN ECSC"/>
    <property type="match status" value="1"/>
</dbReference>
<gene>
    <name evidence="1" type="ORF">BT1A1_2481</name>
</gene>
<evidence type="ECO:0000313" key="2">
    <source>
        <dbReference type="Proteomes" id="UP000040576"/>
    </source>
</evidence>
<dbReference type="Proteomes" id="UP000040576">
    <property type="component" value="Unassembled WGS sequence"/>
</dbReference>
<accession>A0A090KUC3</accession>
<keyword evidence="2" id="KW-1185">Reference proteome</keyword>
<dbReference type="InterPro" id="IPR024787">
    <property type="entry name" value="EcsC"/>
</dbReference>
<proteinExistence type="predicted"/>